<dbReference type="Proteomes" id="UP000670475">
    <property type="component" value="Unassembled WGS sequence"/>
</dbReference>
<dbReference type="Pfam" id="PF01551">
    <property type="entry name" value="Peptidase_M23"/>
    <property type="match status" value="1"/>
</dbReference>
<feature type="domain" description="M23ase beta-sheet core" evidence="3">
    <location>
        <begin position="160"/>
        <end position="267"/>
    </location>
</feature>
<keyword evidence="5" id="KW-1185">Reference proteome</keyword>
<dbReference type="GO" id="GO:0004222">
    <property type="term" value="F:metalloendopeptidase activity"/>
    <property type="evidence" value="ECO:0007669"/>
    <property type="project" value="TreeGrafter"/>
</dbReference>
<reference evidence="4" key="1">
    <citation type="submission" date="2021-03" db="EMBL/GenBank/DDBJ databases">
        <title>Whole genome sequence of Streptomyces bomunensis MMS17-BM035.</title>
        <authorList>
            <person name="Lee J.H."/>
        </authorList>
    </citation>
    <scope>NUCLEOTIDE SEQUENCE</scope>
    <source>
        <strain evidence="4">MMS17-BM035</strain>
    </source>
</reference>
<feature type="transmembrane region" description="Helical" evidence="2">
    <location>
        <begin position="36"/>
        <end position="54"/>
    </location>
</feature>
<evidence type="ECO:0000256" key="2">
    <source>
        <dbReference type="SAM" id="Phobius"/>
    </source>
</evidence>
<dbReference type="PANTHER" id="PTHR21666">
    <property type="entry name" value="PEPTIDASE-RELATED"/>
    <property type="match status" value="1"/>
</dbReference>
<dbReference type="SUPFAM" id="SSF51261">
    <property type="entry name" value="Duplicated hybrid motif"/>
    <property type="match status" value="1"/>
</dbReference>
<dbReference type="AlphaFoldDB" id="A0A940RYY4"/>
<comment type="caution">
    <text evidence="4">The sequence shown here is derived from an EMBL/GenBank/DDBJ whole genome shotgun (WGS) entry which is preliminary data.</text>
</comment>
<keyword evidence="2" id="KW-1133">Transmembrane helix</keyword>
<sequence length="310" mass="32685">MRDSHQGRERSGAARGAAPDPGRPARRQSGRKIAMLVYRLSWLVFLGLVVAGVITDLPFSWWLTWVPAVVAVCLLVGLGRSTARAQRAARPPAVECAAPVTGRWAALNSPADRVPSHGTHAYGQTYAIDIVGEPEPGTRPGFARAWPVMRRNDRFPGFGAQVRAVADATVVTASDGKRDHLSRNSPAGVVYLMLAESWIRDLGGAGWVVGNHVVLDLGGGTYALYAHLRRGSLAVRAGERVTAGQAIAQCGNSGNSTEPHVHFQLMDDPDPDVGRGLPFRWHGLGVPAGGEAFTAEGGALSAGRAAGEVG</sequence>
<name>A0A940RYY4_9ACTN</name>
<dbReference type="CDD" id="cd12797">
    <property type="entry name" value="M23_peptidase"/>
    <property type="match status" value="1"/>
</dbReference>
<dbReference type="InterPro" id="IPR050570">
    <property type="entry name" value="Cell_wall_metabolism_enzyme"/>
</dbReference>
<feature type="region of interest" description="Disordered" evidence="1">
    <location>
        <begin position="1"/>
        <end position="27"/>
    </location>
</feature>
<organism evidence="4 5">
    <name type="scientific">Streptomyces montanisoli</name>
    <dbReference type="NCBI Taxonomy" id="2798581"/>
    <lineage>
        <taxon>Bacteria</taxon>
        <taxon>Bacillati</taxon>
        <taxon>Actinomycetota</taxon>
        <taxon>Actinomycetes</taxon>
        <taxon>Kitasatosporales</taxon>
        <taxon>Streptomycetaceae</taxon>
        <taxon>Streptomyces</taxon>
    </lineage>
</organism>
<dbReference type="EMBL" id="JAGIQL010000082">
    <property type="protein sequence ID" value="MBP0459683.1"/>
    <property type="molecule type" value="Genomic_DNA"/>
</dbReference>
<dbReference type="InterPro" id="IPR016047">
    <property type="entry name" value="M23ase_b-sheet_dom"/>
</dbReference>
<dbReference type="Gene3D" id="2.70.70.10">
    <property type="entry name" value="Glucose Permease (Domain IIA)"/>
    <property type="match status" value="1"/>
</dbReference>
<accession>A0A940RYY4</accession>
<evidence type="ECO:0000313" key="5">
    <source>
        <dbReference type="Proteomes" id="UP000670475"/>
    </source>
</evidence>
<evidence type="ECO:0000259" key="3">
    <source>
        <dbReference type="Pfam" id="PF01551"/>
    </source>
</evidence>
<evidence type="ECO:0000313" key="4">
    <source>
        <dbReference type="EMBL" id="MBP0459683.1"/>
    </source>
</evidence>
<dbReference type="InterPro" id="IPR011055">
    <property type="entry name" value="Dup_hybrid_motif"/>
</dbReference>
<evidence type="ECO:0000256" key="1">
    <source>
        <dbReference type="SAM" id="MobiDB-lite"/>
    </source>
</evidence>
<dbReference type="PANTHER" id="PTHR21666:SF270">
    <property type="entry name" value="MUREIN HYDROLASE ACTIVATOR ENVC"/>
    <property type="match status" value="1"/>
</dbReference>
<keyword evidence="2" id="KW-0812">Transmembrane</keyword>
<protein>
    <submittedName>
        <fullName evidence="4">M23 family metallopeptidase</fullName>
    </submittedName>
</protein>
<feature type="compositionally biased region" description="Basic and acidic residues" evidence="1">
    <location>
        <begin position="1"/>
        <end position="12"/>
    </location>
</feature>
<keyword evidence="2" id="KW-0472">Membrane</keyword>
<proteinExistence type="predicted"/>
<feature type="transmembrane region" description="Helical" evidence="2">
    <location>
        <begin position="60"/>
        <end position="78"/>
    </location>
</feature>
<gene>
    <name evidence="4" type="ORF">JFN87_19580</name>
</gene>